<dbReference type="Pfam" id="PF25876">
    <property type="entry name" value="HH_MFP_RND"/>
    <property type="match status" value="1"/>
</dbReference>
<dbReference type="InterPro" id="IPR058627">
    <property type="entry name" value="MdtA-like_C"/>
</dbReference>
<evidence type="ECO:0000256" key="4">
    <source>
        <dbReference type="ARBA" id="ARBA00022475"/>
    </source>
</evidence>
<dbReference type="GO" id="GO:1990281">
    <property type="term" value="C:efflux pump complex"/>
    <property type="evidence" value="ECO:0007669"/>
    <property type="project" value="TreeGrafter"/>
</dbReference>
<evidence type="ECO:0000259" key="11">
    <source>
        <dbReference type="Pfam" id="PF25944"/>
    </source>
</evidence>
<dbReference type="Gene3D" id="1.10.287.470">
    <property type="entry name" value="Helix hairpin bin"/>
    <property type="match status" value="1"/>
</dbReference>
<feature type="region of interest" description="Disordered" evidence="7">
    <location>
        <begin position="1"/>
        <end position="22"/>
    </location>
</feature>
<dbReference type="AlphaFoldDB" id="A0A437MJA7"/>
<dbReference type="InterPro" id="IPR058626">
    <property type="entry name" value="MdtA-like_b-barrel"/>
</dbReference>
<dbReference type="Gene3D" id="2.40.30.170">
    <property type="match status" value="1"/>
</dbReference>
<evidence type="ECO:0000256" key="3">
    <source>
        <dbReference type="ARBA" id="ARBA00022448"/>
    </source>
</evidence>
<sequence length="466" mass="49443">MVVMPGDSPMIENPGHAAPPPARRRRRAWPWLLLILLVAGGAGGWYWWTHMRQPAATEAQQGRRGAGQGRPAIPVAAAPATPRDIPIRLAALGTVQALNSVTLRAQVEGVLLEVAVTEGQEVEAGTVVARIDPRPYAAALAQAEAKRAQDQALLANARVDLQRYTELARAAGASRQQLDTQRALVQQYEALIQADEAAIASARTQLDFTTIRSPVNGRVGLRQVDPGNVVRSSDTNGVMVVNQLRPITVSFTLPQQQLRQVLTAMGQGPVAVQVVDAAGQTQAEGTLLTPDNQVDTTTGTVRFKATFPNDNGLLWPGAFVNVRLTVGTLRQVLTIPLEAVQRGPQGAFTFVLQEDSTVKQRPLTLGLVTDRVAVVQQGLQQGERVITSGALRLDDGARVVMMQPQGGGQGGAQPGGGQPGGGQPGAGQRWRRPGAEQPGAGQEAPQGQRPERRQAPQQAPQQAPAP</sequence>
<feature type="domain" description="Multidrug resistance protein MdtA-like C-terminal permuted SH3" evidence="12">
    <location>
        <begin position="331"/>
        <end position="390"/>
    </location>
</feature>
<dbReference type="GO" id="GO:0015562">
    <property type="term" value="F:efflux transmembrane transporter activity"/>
    <property type="evidence" value="ECO:0007669"/>
    <property type="project" value="TreeGrafter"/>
</dbReference>
<proteinExistence type="inferred from homology"/>
<feature type="transmembrane region" description="Helical" evidence="8">
    <location>
        <begin position="28"/>
        <end position="48"/>
    </location>
</feature>
<evidence type="ECO:0000256" key="5">
    <source>
        <dbReference type="ARBA" id="ARBA00022519"/>
    </source>
</evidence>
<dbReference type="InterPro" id="IPR006143">
    <property type="entry name" value="RND_pump_MFP"/>
</dbReference>
<feature type="domain" description="Multidrug resistance protein MdtA-like beta-barrel" evidence="11">
    <location>
        <begin position="246"/>
        <end position="328"/>
    </location>
</feature>
<name>A0A437MJA7_9PROT</name>
<comment type="subcellular location">
    <subcellularLocation>
        <location evidence="1">Cell membrane</location>
    </subcellularLocation>
</comment>
<evidence type="ECO:0000313" key="14">
    <source>
        <dbReference type="Proteomes" id="UP000282957"/>
    </source>
</evidence>
<dbReference type="SUPFAM" id="SSF111369">
    <property type="entry name" value="HlyD-like secretion proteins"/>
    <property type="match status" value="1"/>
</dbReference>
<feature type="compositionally biased region" description="Low complexity" evidence="7">
    <location>
        <begin position="455"/>
        <end position="466"/>
    </location>
</feature>
<reference evidence="13 14" key="1">
    <citation type="submission" date="2019-01" db="EMBL/GenBank/DDBJ databases">
        <authorList>
            <person name="Chen W.-M."/>
        </authorList>
    </citation>
    <scope>NUCLEOTIDE SEQUENCE [LARGE SCALE GENOMIC DNA]</scope>
    <source>
        <strain evidence="13 14">CCP-6</strain>
    </source>
</reference>
<dbReference type="InterPro" id="IPR058625">
    <property type="entry name" value="MdtA-like_BSH"/>
</dbReference>
<dbReference type="PANTHER" id="PTHR30469">
    <property type="entry name" value="MULTIDRUG RESISTANCE PROTEIN MDTA"/>
    <property type="match status" value="1"/>
</dbReference>
<feature type="compositionally biased region" description="Low complexity" evidence="7">
    <location>
        <begin position="435"/>
        <end position="448"/>
    </location>
</feature>
<evidence type="ECO:0000256" key="7">
    <source>
        <dbReference type="SAM" id="MobiDB-lite"/>
    </source>
</evidence>
<evidence type="ECO:0000256" key="6">
    <source>
        <dbReference type="ARBA" id="ARBA00023136"/>
    </source>
</evidence>
<dbReference type="InterPro" id="IPR058624">
    <property type="entry name" value="MdtA-like_HH"/>
</dbReference>
<dbReference type="Gene3D" id="2.40.50.100">
    <property type="match status" value="1"/>
</dbReference>
<comment type="similarity">
    <text evidence="2">Belongs to the membrane fusion protein (MFP) (TC 8.A.1) family.</text>
</comment>
<keyword evidence="8" id="KW-1133">Transmembrane helix</keyword>
<keyword evidence="6 8" id="KW-0472">Membrane</keyword>
<evidence type="ECO:0000256" key="1">
    <source>
        <dbReference type="ARBA" id="ARBA00004236"/>
    </source>
</evidence>
<evidence type="ECO:0000256" key="2">
    <source>
        <dbReference type="ARBA" id="ARBA00009477"/>
    </source>
</evidence>
<dbReference type="EMBL" id="SACL01000002">
    <property type="protein sequence ID" value="RVT97754.1"/>
    <property type="molecule type" value="Genomic_DNA"/>
</dbReference>
<evidence type="ECO:0000259" key="12">
    <source>
        <dbReference type="Pfam" id="PF25967"/>
    </source>
</evidence>
<dbReference type="Pfam" id="PF25967">
    <property type="entry name" value="RND-MFP_C"/>
    <property type="match status" value="1"/>
</dbReference>
<evidence type="ECO:0000313" key="13">
    <source>
        <dbReference type="EMBL" id="RVT97754.1"/>
    </source>
</evidence>
<evidence type="ECO:0000259" key="10">
    <source>
        <dbReference type="Pfam" id="PF25917"/>
    </source>
</evidence>
<feature type="domain" description="Multidrug resistance protein MdtA-like barrel-sandwich hybrid" evidence="10">
    <location>
        <begin position="99"/>
        <end position="241"/>
    </location>
</feature>
<keyword evidence="3" id="KW-0813">Transport</keyword>
<keyword evidence="5" id="KW-0997">Cell inner membrane</keyword>
<dbReference type="NCBIfam" id="TIGR01730">
    <property type="entry name" value="RND_mfp"/>
    <property type="match status" value="1"/>
</dbReference>
<feature type="region of interest" description="Disordered" evidence="7">
    <location>
        <begin position="401"/>
        <end position="466"/>
    </location>
</feature>
<dbReference type="Gene3D" id="2.40.420.20">
    <property type="match status" value="1"/>
</dbReference>
<dbReference type="PANTHER" id="PTHR30469:SF12">
    <property type="entry name" value="MULTIDRUG RESISTANCE PROTEIN MDTA"/>
    <property type="match status" value="1"/>
</dbReference>
<evidence type="ECO:0000256" key="8">
    <source>
        <dbReference type="SAM" id="Phobius"/>
    </source>
</evidence>
<keyword evidence="14" id="KW-1185">Reference proteome</keyword>
<gene>
    <name evidence="13" type="ORF">EOD42_08090</name>
</gene>
<organism evidence="13 14">
    <name type="scientific">Rhodovarius crocodyli</name>
    <dbReference type="NCBI Taxonomy" id="1979269"/>
    <lineage>
        <taxon>Bacteria</taxon>
        <taxon>Pseudomonadati</taxon>
        <taxon>Pseudomonadota</taxon>
        <taxon>Alphaproteobacteria</taxon>
        <taxon>Acetobacterales</taxon>
        <taxon>Roseomonadaceae</taxon>
        <taxon>Rhodovarius</taxon>
    </lineage>
</organism>
<dbReference type="Proteomes" id="UP000282957">
    <property type="component" value="Unassembled WGS sequence"/>
</dbReference>
<dbReference type="Pfam" id="PF25944">
    <property type="entry name" value="Beta-barrel_RND"/>
    <property type="match status" value="1"/>
</dbReference>
<feature type="compositionally biased region" description="Gly residues" evidence="7">
    <location>
        <begin position="405"/>
        <end position="425"/>
    </location>
</feature>
<comment type="caution">
    <text evidence="13">The sequence shown here is derived from an EMBL/GenBank/DDBJ whole genome shotgun (WGS) entry which is preliminary data.</text>
</comment>
<keyword evidence="4" id="KW-1003">Cell membrane</keyword>
<evidence type="ECO:0000259" key="9">
    <source>
        <dbReference type="Pfam" id="PF25876"/>
    </source>
</evidence>
<keyword evidence="8" id="KW-0812">Transmembrane</keyword>
<dbReference type="Pfam" id="PF25917">
    <property type="entry name" value="BSH_RND"/>
    <property type="match status" value="1"/>
</dbReference>
<dbReference type="OrthoDB" id="9783047at2"/>
<feature type="domain" description="Multidrug resistance protein MdtA-like alpha-helical hairpin" evidence="9">
    <location>
        <begin position="140"/>
        <end position="209"/>
    </location>
</feature>
<protein>
    <submittedName>
        <fullName evidence="13">Efflux RND transporter periplasmic adaptor subunit</fullName>
    </submittedName>
</protein>
<accession>A0A437MJA7</accession>